<comment type="subcellular location">
    <subcellularLocation>
        <location evidence="1">Cytoplasm</location>
    </subcellularLocation>
</comment>
<dbReference type="GO" id="GO:1990533">
    <property type="term" value="C:Dom34-Hbs1 complex"/>
    <property type="evidence" value="ECO:0007669"/>
    <property type="project" value="UniProtKB-ARBA"/>
</dbReference>
<protein>
    <recommendedName>
        <fullName evidence="10">Elongation factor 1 alpha-like protein</fullName>
    </recommendedName>
</protein>
<evidence type="ECO:0000259" key="12">
    <source>
        <dbReference type="PROSITE" id="PS51722"/>
    </source>
</evidence>
<comment type="catalytic activity">
    <reaction evidence="8">
        <text>GTP + H2O = GDP + phosphate + H(+)</text>
        <dbReference type="Rhea" id="RHEA:19669"/>
        <dbReference type="ChEBI" id="CHEBI:15377"/>
        <dbReference type="ChEBI" id="CHEBI:15378"/>
        <dbReference type="ChEBI" id="CHEBI:37565"/>
        <dbReference type="ChEBI" id="CHEBI:43474"/>
        <dbReference type="ChEBI" id="CHEBI:58189"/>
    </reaction>
    <physiologicalReaction direction="left-to-right" evidence="8">
        <dbReference type="Rhea" id="RHEA:19670"/>
    </physiologicalReaction>
</comment>
<keyword evidence="5" id="KW-0378">Hydrolase</keyword>
<sequence>MGDTSSNKKTMPTLASLSSARQSATSANSLAQLRQKMQKPATSSLASLAASSNETKKPLSSLQTLAQRSNANAGAAPSLASLAANSSVEKPLSSLAHLASRQSTPKPISSARGGGGGGGSLADLASRKPSAKPALIKPPSLPAVPPATAAPRSKSPTPEESVSSSDDDEEEEEEQESMYENPLCAKPSAAAQFLFKPQQSLKFNPQAVFQQARKQRISVFEFDQPSPDDIVIAAQNQRSGKKNSIKLTKKNLSFAFSIAAAEKKAATATAASAKTVKTAKAAKTSKEEAVEFLSDEEEISQEMDAMGLGKIASTKPAAAAAAAAEPLVKVPASKRVDVAKEYEKRSGEKPKLNLVVIGHVDAGKSTLMGHFLYDLGQVNERTMRKFERESQKIGKGSFAYAWVLDETGEERDRGITMDIATNHFETEHRQFTLLDAPGHRDFIPNMISGTAQADAAILVVDASTNAFEAGFDAGGQTKEHAVLARSLGVQQLIVAINKLDMADWAQERFKEIEAKLGAYLYQVGFKKSKVVFVPVSGLTGENLVKKSQIAQLTSWYKGPSLMEQIDQFDAPMRLLDKPLRMRVTDFFKGGIGSSGGVSVAGNIESGTLQVGEQVMVVPGNEVGFVKTMQVNEEPATWAAAGDSVLMTLVNLDIMNLSNGCVLCTGAKPVPVTTTFEAQIVVFDIRVPITPGYPIVLHHGSLDEPASIIKLVEIIDKATGQVTKRNPRCLTKGMTAKIQIKLTQRPIPLESFKDNKHLGRIMLRKDGETVAAGVVNEILTFGS</sequence>
<dbReference type="FunFam" id="3.40.50.300:FF:000204">
    <property type="entry name" value="Translation elongation factor Tu"/>
    <property type="match status" value="1"/>
</dbReference>
<proteinExistence type="inferred from homology"/>
<evidence type="ECO:0000256" key="6">
    <source>
        <dbReference type="ARBA" id="ARBA00022917"/>
    </source>
</evidence>
<feature type="compositionally biased region" description="Low complexity" evidence="11">
    <location>
        <begin position="69"/>
        <end position="87"/>
    </location>
</feature>
<dbReference type="FunFam" id="2.40.30.10:FF:000070">
    <property type="entry name" value="Translation elongation factor EF-1 subunit"/>
    <property type="match status" value="1"/>
</dbReference>
<feature type="compositionally biased region" description="Low complexity" evidence="11">
    <location>
        <begin position="43"/>
        <end position="52"/>
    </location>
</feature>
<evidence type="ECO:0000256" key="11">
    <source>
        <dbReference type="SAM" id="MobiDB-lite"/>
    </source>
</evidence>
<dbReference type="InterPro" id="IPR050100">
    <property type="entry name" value="TRAFAC_GTPase_members"/>
</dbReference>
<dbReference type="InterPro" id="IPR000795">
    <property type="entry name" value="T_Tr_GTP-bd_dom"/>
</dbReference>
<organism evidence="13 14">
    <name type="scientific">Parasitella parasitica</name>
    <dbReference type="NCBI Taxonomy" id="35722"/>
    <lineage>
        <taxon>Eukaryota</taxon>
        <taxon>Fungi</taxon>
        <taxon>Fungi incertae sedis</taxon>
        <taxon>Mucoromycota</taxon>
        <taxon>Mucoromycotina</taxon>
        <taxon>Mucoromycetes</taxon>
        <taxon>Mucorales</taxon>
        <taxon>Mucorineae</taxon>
        <taxon>Mucoraceae</taxon>
        <taxon>Parasitella</taxon>
    </lineage>
</organism>
<dbReference type="FunFam" id="2.40.30.10:FF:000020">
    <property type="entry name" value="Translation elongation factor EF-1"/>
    <property type="match status" value="1"/>
</dbReference>
<dbReference type="Gene3D" id="2.40.30.10">
    <property type="entry name" value="Translation factors"/>
    <property type="match status" value="2"/>
</dbReference>
<evidence type="ECO:0000256" key="3">
    <source>
        <dbReference type="ARBA" id="ARBA00022490"/>
    </source>
</evidence>
<feature type="compositionally biased region" description="Acidic residues" evidence="11">
    <location>
        <begin position="165"/>
        <end position="177"/>
    </location>
</feature>
<dbReference type="CDD" id="cd01883">
    <property type="entry name" value="EF1_alpha"/>
    <property type="match status" value="1"/>
</dbReference>
<dbReference type="PROSITE" id="PS51722">
    <property type="entry name" value="G_TR_2"/>
    <property type="match status" value="1"/>
</dbReference>
<reference evidence="13 14" key="1">
    <citation type="submission" date="2014-09" db="EMBL/GenBank/DDBJ databases">
        <authorList>
            <person name="Ellenberger Sabrina"/>
        </authorList>
    </citation>
    <scope>NUCLEOTIDE SEQUENCE [LARGE SCALE GENOMIC DNA]</scope>
    <source>
        <strain evidence="13 14">CBS 412.66</strain>
    </source>
</reference>
<comment type="subunit">
    <text evidence="9">Component of the Dom34-Hbs1 complex, also named Pelota-HBS1L complex, composed of dom34 and hbs1.</text>
</comment>
<evidence type="ECO:0000256" key="4">
    <source>
        <dbReference type="ARBA" id="ARBA00022741"/>
    </source>
</evidence>
<comment type="similarity">
    <text evidence="2">Belongs to the TRAFAC class translation factor GTPase superfamily. Classic translation factor GTPase family. EF-Tu/EF-1A subfamily.</text>
</comment>
<keyword evidence="14" id="KW-1185">Reference proteome</keyword>
<evidence type="ECO:0000256" key="2">
    <source>
        <dbReference type="ARBA" id="ARBA00007249"/>
    </source>
</evidence>
<evidence type="ECO:0000256" key="10">
    <source>
        <dbReference type="ARBA" id="ARBA00074866"/>
    </source>
</evidence>
<dbReference type="GO" id="GO:0005525">
    <property type="term" value="F:GTP binding"/>
    <property type="evidence" value="ECO:0007669"/>
    <property type="project" value="UniProtKB-KW"/>
</dbReference>
<dbReference type="AlphaFoldDB" id="A0A0B7NF84"/>
<dbReference type="GO" id="GO:0005829">
    <property type="term" value="C:cytosol"/>
    <property type="evidence" value="ECO:0007669"/>
    <property type="project" value="GOC"/>
</dbReference>
<dbReference type="Proteomes" id="UP000054107">
    <property type="component" value="Unassembled WGS sequence"/>
</dbReference>
<evidence type="ECO:0000256" key="9">
    <source>
        <dbReference type="ARBA" id="ARBA00063537"/>
    </source>
</evidence>
<keyword evidence="3" id="KW-0963">Cytoplasm</keyword>
<dbReference type="EMBL" id="LN732835">
    <property type="protein sequence ID" value="CEP16061.1"/>
    <property type="molecule type" value="Genomic_DNA"/>
</dbReference>
<dbReference type="PRINTS" id="PR00315">
    <property type="entry name" value="ELONGATNFCT"/>
</dbReference>
<dbReference type="SUPFAM" id="SSF50447">
    <property type="entry name" value="Translation proteins"/>
    <property type="match status" value="1"/>
</dbReference>
<dbReference type="STRING" id="35722.A0A0B7NF84"/>
<keyword evidence="4" id="KW-0547">Nucleotide-binding</keyword>
<dbReference type="Pfam" id="PF00009">
    <property type="entry name" value="GTP_EFTU"/>
    <property type="match status" value="1"/>
</dbReference>
<evidence type="ECO:0000313" key="13">
    <source>
        <dbReference type="EMBL" id="CEP16061.1"/>
    </source>
</evidence>
<evidence type="ECO:0000256" key="5">
    <source>
        <dbReference type="ARBA" id="ARBA00022801"/>
    </source>
</evidence>
<dbReference type="InterPro" id="IPR054696">
    <property type="entry name" value="GTP-eEF1A_C"/>
</dbReference>
<dbReference type="OrthoDB" id="342024at2759"/>
<evidence type="ECO:0000256" key="8">
    <source>
        <dbReference type="ARBA" id="ARBA00049117"/>
    </source>
</evidence>
<dbReference type="InterPro" id="IPR009001">
    <property type="entry name" value="Transl_elong_EF1A/Init_IF2_C"/>
</dbReference>
<dbReference type="Pfam" id="PF22594">
    <property type="entry name" value="GTP-eEF1A_C"/>
    <property type="match status" value="1"/>
</dbReference>
<feature type="region of interest" description="Disordered" evidence="11">
    <location>
        <begin position="1"/>
        <end position="183"/>
    </location>
</feature>
<dbReference type="Gene3D" id="3.40.50.300">
    <property type="entry name" value="P-loop containing nucleotide triphosphate hydrolases"/>
    <property type="match status" value="1"/>
</dbReference>
<evidence type="ECO:0000313" key="14">
    <source>
        <dbReference type="Proteomes" id="UP000054107"/>
    </source>
</evidence>
<feature type="compositionally biased region" description="Polar residues" evidence="11">
    <location>
        <begin position="1"/>
        <end position="32"/>
    </location>
</feature>
<accession>A0A0B7NF84</accession>
<feature type="domain" description="Tr-type G" evidence="12">
    <location>
        <begin position="349"/>
        <end position="573"/>
    </location>
</feature>
<dbReference type="GO" id="GO:0003924">
    <property type="term" value="F:GTPase activity"/>
    <property type="evidence" value="ECO:0007669"/>
    <property type="project" value="InterPro"/>
</dbReference>
<feature type="compositionally biased region" description="Polar residues" evidence="11">
    <location>
        <begin position="58"/>
        <end position="68"/>
    </location>
</feature>
<dbReference type="InterPro" id="IPR027417">
    <property type="entry name" value="P-loop_NTPase"/>
</dbReference>
<dbReference type="SUPFAM" id="SSF50465">
    <property type="entry name" value="EF-Tu/eEF-1alpha/eIF2-gamma C-terminal domain"/>
    <property type="match status" value="1"/>
</dbReference>
<keyword evidence="7" id="KW-0342">GTP-binding</keyword>
<evidence type="ECO:0000256" key="1">
    <source>
        <dbReference type="ARBA" id="ARBA00004496"/>
    </source>
</evidence>
<dbReference type="CDD" id="cd16267">
    <property type="entry name" value="HBS1-like_II"/>
    <property type="match status" value="1"/>
</dbReference>
<gene>
    <name evidence="13" type="primary">PARPA_10316.1 scaffold 40090</name>
</gene>
<dbReference type="InterPro" id="IPR009000">
    <property type="entry name" value="Transl_B-barrel_sf"/>
</dbReference>
<dbReference type="CDD" id="cd04093">
    <property type="entry name" value="HBS1_C_III"/>
    <property type="match status" value="1"/>
</dbReference>
<dbReference type="GO" id="GO:0002184">
    <property type="term" value="P:cytoplasmic translational termination"/>
    <property type="evidence" value="ECO:0007669"/>
    <property type="project" value="UniProtKB-ARBA"/>
</dbReference>
<dbReference type="SUPFAM" id="SSF52540">
    <property type="entry name" value="P-loop containing nucleoside triphosphate hydrolases"/>
    <property type="match status" value="1"/>
</dbReference>
<dbReference type="PANTHER" id="PTHR23115">
    <property type="entry name" value="TRANSLATION FACTOR"/>
    <property type="match status" value="1"/>
</dbReference>
<keyword evidence="6" id="KW-0648">Protein biosynthesis</keyword>
<evidence type="ECO:0000256" key="7">
    <source>
        <dbReference type="ARBA" id="ARBA00023134"/>
    </source>
</evidence>
<name>A0A0B7NF84_9FUNG</name>